<reference evidence="1" key="1">
    <citation type="submission" date="2020-11" db="EMBL/GenBank/DDBJ databases">
        <authorList>
            <person name="Tran Van P."/>
        </authorList>
    </citation>
    <scope>NUCLEOTIDE SEQUENCE</scope>
</reference>
<organism evidence="1">
    <name type="scientific">Timema poppense</name>
    <name type="common">Walking stick</name>
    <dbReference type="NCBI Taxonomy" id="170557"/>
    <lineage>
        <taxon>Eukaryota</taxon>
        <taxon>Metazoa</taxon>
        <taxon>Ecdysozoa</taxon>
        <taxon>Arthropoda</taxon>
        <taxon>Hexapoda</taxon>
        <taxon>Insecta</taxon>
        <taxon>Pterygota</taxon>
        <taxon>Neoptera</taxon>
        <taxon>Polyneoptera</taxon>
        <taxon>Phasmatodea</taxon>
        <taxon>Timematodea</taxon>
        <taxon>Timematoidea</taxon>
        <taxon>Timematidae</taxon>
        <taxon>Timema</taxon>
    </lineage>
</organism>
<accession>A0A7R9D3G1</accession>
<name>A0A7R9D3G1_TIMPO</name>
<dbReference type="EMBL" id="OD003258">
    <property type="protein sequence ID" value="CAD7407428.1"/>
    <property type="molecule type" value="Genomic_DNA"/>
</dbReference>
<proteinExistence type="predicted"/>
<sequence length="300" mass="33505">MRPPKQKDFIALKFGGVPYSVRSGCTSSVNEIEYDLLARRRRHRCLVRPRFSYKIESGSVFRTQTKCYPLHRYYQRRGVLKGLGRLYLKAIYSQLRGGTVNFSSPGRDLNLTLPVIGNLVQCERSSLEPAANENKCQTQFGVVRPLDLSSASLKPILRGGGREGERRGVVSQPTKIFFRANKNRWITETVDGASYRTGHANKAYEKATPVHPTEIRTSISSSSAVELNTTSALANYATEAGEMRKYSSDFVNSSEEEGKGYQHIDKSPLRQTECAVTPATWTAEINVASNLLETFSQHTA</sequence>
<protein>
    <submittedName>
        <fullName evidence="1">Uncharacterized protein</fullName>
    </submittedName>
</protein>
<dbReference type="AlphaFoldDB" id="A0A7R9D3G1"/>
<evidence type="ECO:0000313" key="1">
    <source>
        <dbReference type="EMBL" id="CAD7407428.1"/>
    </source>
</evidence>
<gene>
    <name evidence="1" type="ORF">TPSB3V08_LOCUS5874</name>
</gene>